<dbReference type="AlphaFoldDB" id="A0A844E0C4"/>
<keyword evidence="4" id="KW-0804">Transcription</keyword>
<dbReference type="PIRSF" id="PIRSF019455">
    <property type="entry name" value="CopR_AtkY"/>
    <property type="match status" value="1"/>
</dbReference>
<comment type="caution">
    <text evidence="5">The sequence shown here is derived from an EMBL/GenBank/DDBJ whole genome shotgun (WGS) entry which is preliminary data.</text>
</comment>
<dbReference type="OrthoDB" id="9795583at2"/>
<dbReference type="GO" id="GO:0045892">
    <property type="term" value="P:negative regulation of DNA-templated transcription"/>
    <property type="evidence" value="ECO:0007669"/>
    <property type="project" value="InterPro"/>
</dbReference>
<evidence type="ECO:0000256" key="1">
    <source>
        <dbReference type="ARBA" id="ARBA00011046"/>
    </source>
</evidence>
<dbReference type="GO" id="GO:0003677">
    <property type="term" value="F:DNA binding"/>
    <property type="evidence" value="ECO:0007669"/>
    <property type="project" value="UniProtKB-KW"/>
</dbReference>
<accession>A0A844E0C4</accession>
<keyword evidence="3" id="KW-0238">DNA-binding</keyword>
<dbReference type="InterPro" id="IPR005650">
    <property type="entry name" value="BlaI_family"/>
</dbReference>
<dbReference type="InterPro" id="IPR036388">
    <property type="entry name" value="WH-like_DNA-bd_sf"/>
</dbReference>
<dbReference type="Pfam" id="PF03965">
    <property type="entry name" value="Penicillinase_R"/>
    <property type="match status" value="1"/>
</dbReference>
<gene>
    <name evidence="5" type="ORF">GKE72_05165</name>
</gene>
<evidence type="ECO:0000256" key="2">
    <source>
        <dbReference type="ARBA" id="ARBA00023015"/>
    </source>
</evidence>
<reference evidence="5 6" key="1">
    <citation type="journal article" date="2019" name="Nat. Med.">
        <title>A library of human gut bacterial isolates paired with longitudinal multiomics data enables mechanistic microbiome research.</title>
        <authorList>
            <person name="Poyet M."/>
            <person name="Groussin M."/>
            <person name="Gibbons S.M."/>
            <person name="Avila-Pacheco J."/>
            <person name="Jiang X."/>
            <person name="Kearney S.M."/>
            <person name="Perrotta A.R."/>
            <person name="Berdy B."/>
            <person name="Zhao S."/>
            <person name="Lieberman T.D."/>
            <person name="Swanson P.K."/>
            <person name="Smith M."/>
            <person name="Roesemann S."/>
            <person name="Alexander J.E."/>
            <person name="Rich S.A."/>
            <person name="Livny J."/>
            <person name="Vlamakis H."/>
            <person name="Clish C."/>
            <person name="Bullock K."/>
            <person name="Deik A."/>
            <person name="Scott J."/>
            <person name="Pierce K.A."/>
            <person name="Xavier R.J."/>
            <person name="Alm E.J."/>
        </authorList>
    </citation>
    <scope>NUCLEOTIDE SEQUENCE [LARGE SCALE GENOMIC DNA]</scope>
    <source>
        <strain evidence="5 6">BIOML-A3</strain>
    </source>
</reference>
<sequence>MAMLENDLTNIEMLIMKCIWDTPEELALSQLVTMVNERFDKNWRPQTISTYLAHLVRKNYLTMRRSGKVFLYHPEVTEEEYRSSQMDELVHYWGEPGTPTEFLSALFVKGEKEKNSEENLKDLRSLMDELD</sequence>
<dbReference type="InterPro" id="IPR036390">
    <property type="entry name" value="WH_DNA-bd_sf"/>
</dbReference>
<evidence type="ECO:0000313" key="6">
    <source>
        <dbReference type="Proteomes" id="UP000431304"/>
    </source>
</evidence>
<evidence type="ECO:0000313" key="5">
    <source>
        <dbReference type="EMBL" id="MSD15466.1"/>
    </source>
</evidence>
<dbReference type="Proteomes" id="UP000431304">
    <property type="component" value="Unassembled WGS sequence"/>
</dbReference>
<dbReference type="SUPFAM" id="SSF46785">
    <property type="entry name" value="Winged helix' DNA-binding domain"/>
    <property type="match status" value="1"/>
</dbReference>
<keyword evidence="2" id="KW-0805">Transcription regulation</keyword>
<protein>
    <recommendedName>
        <fullName evidence="7">Regulatory protein BlaI</fullName>
    </recommendedName>
</protein>
<evidence type="ECO:0000256" key="3">
    <source>
        <dbReference type="ARBA" id="ARBA00023125"/>
    </source>
</evidence>
<proteinExistence type="inferred from homology"/>
<dbReference type="Gene3D" id="1.10.10.10">
    <property type="entry name" value="Winged helix-like DNA-binding domain superfamily/Winged helix DNA-binding domain"/>
    <property type="match status" value="1"/>
</dbReference>
<dbReference type="EMBL" id="WKRA01000006">
    <property type="protein sequence ID" value="MSD15466.1"/>
    <property type="molecule type" value="Genomic_DNA"/>
</dbReference>
<name>A0A844E0C4_EUBRA</name>
<organism evidence="5 6">
    <name type="scientific">Eubacterium ramulus</name>
    <dbReference type="NCBI Taxonomy" id="39490"/>
    <lineage>
        <taxon>Bacteria</taxon>
        <taxon>Bacillati</taxon>
        <taxon>Bacillota</taxon>
        <taxon>Clostridia</taxon>
        <taxon>Eubacteriales</taxon>
        <taxon>Eubacteriaceae</taxon>
        <taxon>Eubacterium</taxon>
    </lineage>
</organism>
<evidence type="ECO:0000256" key="4">
    <source>
        <dbReference type="ARBA" id="ARBA00023163"/>
    </source>
</evidence>
<evidence type="ECO:0008006" key="7">
    <source>
        <dbReference type="Google" id="ProtNLM"/>
    </source>
</evidence>
<comment type="similarity">
    <text evidence="1">Belongs to the BlaI transcriptional regulatory family.</text>
</comment>